<name>A0A5N5SL54_9CRUS</name>
<dbReference type="InterPro" id="IPR027417">
    <property type="entry name" value="P-loop_NTPase"/>
</dbReference>
<sequence>MPPSWDGALRCLDDTLSEHVRVYFCATKLDLISESRPRVVRPEVVKIIASHIKAKIIETSSKVPKSADPLFNTIIEDYVSGFPEYQKWSTTLKAKISTMFHHK</sequence>
<reference evidence="1 2" key="1">
    <citation type="journal article" date="2019" name="PLoS Biol.">
        <title>Sex chromosomes control vertical transmission of feminizing Wolbachia symbionts in an isopod.</title>
        <authorList>
            <person name="Becking T."/>
            <person name="Chebbi M.A."/>
            <person name="Giraud I."/>
            <person name="Moumen B."/>
            <person name="Laverre T."/>
            <person name="Caubet Y."/>
            <person name="Peccoud J."/>
            <person name="Gilbert C."/>
            <person name="Cordaux R."/>
        </authorList>
    </citation>
    <scope>NUCLEOTIDE SEQUENCE [LARGE SCALE GENOMIC DNA]</scope>
    <source>
        <strain evidence="1">ANa2</strain>
        <tissue evidence="1">Whole body excluding digestive tract and cuticle</tissue>
    </source>
</reference>
<dbReference type="Gene3D" id="3.40.50.300">
    <property type="entry name" value="P-loop containing nucleotide triphosphate hydrolases"/>
    <property type="match status" value="1"/>
</dbReference>
<organism evidence="1 2">
    <name type="scientific">Armadillidium nasatum</name>
    <dbReference type="NCBI Taxonomy" id="96803"/>
    <lineage>
        <taxon>Eukaryota</taxon>
        <taxon>Metazoa</taxon>
        <taxon>Ecdysozoa</taxon>
        <taxon>Arthropoda</taxon>
        <taxon>Crustacea</taxon>
        <taxon>Multicrustacea</taxon>
        <taxon>Malacostraca</taxon>
        <taxon>Eumalacostraca</taxon>
        <taxon>Peracarida</taxon>
        <taxon>Isopoda</taxon>
        <taxon>Oniscidea</taxon>
        <taxon>Crinocheta</taxon>
        <taxon>Armadillidiidae</taxon>
        <taxon>Armadillidium</taxon>
    </lineage>
</organism>
<comment type="caution">
    <text evidence="1">The sequence shown here is derived from an EMBL/GenBank/DDBJ whole genome shotgun (WGS) entry which is preliminary data.</text>
</comment>
<dbReference type="Proteomes" id="UP000326759">
    <property type="component" value="Unassembled WGS sequence"/>
</dbReference>
<accession>A0A5N5SL54</accession>
<evidence type="ECO:0000313" key="1">
    <source>
        <dbReference type="EMBL" id="KAB7494572.1"/>
    </source>
</evidence>
<dbReference type="AlphaFoldDB" id="A0A5N5SL54"/>
<dbReference type="SUPFAM" id="SSF52540">
    <property type="entry name" value="P-loop containing nucleoside triphosphate hydrolases"/>
    <property type="match status" value="1"/>
</dbReference>
<proteinExistence type="predicted"/>
<evidence type="ECO:0000313" key="2">
    <source>
        <dbReference type="Proteomes" id="UP000326759"/>
    </source>
</evidence>
<gene>
    <name evidence="1" type="primary">rab24</name>
    <name evidence="1" type="ORF">Anas_11394</name>
</gene>
<dbReference type="OrthoDB" id="10414423at2759"/>
<keyword evidence="2" id="KW-1185">Reference proteome</keyword>
<dbReference type="EMBL" id="SEYY01023851">
    <property type="protein sequence ID" value="KAB7494572.1"/>
    <property type="molecule type" value="Genomic_DNA"/>
</dbReference>
<protein>
    <submittedName>
        <fullName evidence="1">Ras-related protein Rab-24</fullName>
    </submittedName>
</protein>